<feature type="signal peptide" evidence="1">
    <location>
        <begin position="1"/>
        <end position="22"/>
    </location>
</feature>
<accession>A0A502CDB0</accession>
<dbReference type="AlphaFoldDB" id="A0A502CDB0"/>
<dbReference type="OrthoDB" id="6933865at2"/>
<keyword evidence="1" id="KW-0732">Signal</keyword>
<evidence type="ECO:0000256" key="1">
    <source>
        <dbReference type="SAM" id="SignalP"/>
    </source>
</evidence>
<proteinExistence type="predicted"/>
<feature type="chain" id="PRO_5030107260" evidence="1">
    <location>
        <begin position="23"/>
        <end position="165"/>
    </location>
</feature>
<name>A0A502CDB0_9GAMM</name>
<comment type="caution">
    <text evidence="2">The sequence shown here is derived from an EMBL/GenBank/DDBJ whole genome shotgun (WGS) entry which is preliminary data.</text>
</comment>
<evidence type="ECO:0000313" key="3">
    <source>
        <dbReference type="Proteomes" id="UP000319486"/>
    </source>
</evidence>
<dbReference type="EMBL" id="RCZO01000001">
    <property type="protein sequence ID" value="TPG11157.1"/>
    <property type="molecule type" value="Genomic_DNA"/>
</dbReference>
<sequence>MKFMKAVLALACGLSLAMTAYAAPGHVHESHAAHAATTAVSTPAQRWTPDASLRDGMRRVHAAVDELRHYEMGHMSAPMAVDRATSVEEAVTFMFAHCKLAAEPDAALHGILVPLLSAAQTLKADPKKVGAVADMRAAIAHYPQYFNDPGWDQPAPVEHVMHDEP</sequence>
<gene>
    <name evidence="2" type="ORF">EAH88_00970</name>
</gene>
<dbReference type="RefSeq" id="WP_140648367.1">
    <property type="nucleotide sequence ID" value="NZ_RCZB01000002.1"/>
</dbReference>
<reference evidence="2 3" key="1">
    <citation type="journal article" date="2019" name="Environ. Microbiol.">
        <title>Species interactions and distinct microbial communities in high Arctic permafrost affected cryosols are associated with the CH4 and CO2 gas fluxes.</title>
        <authorList>
            <person name="Altshuler I."/>
            <person name="Hamel J."/>
            <person name="Turney S."/>
            <person name="Magnuson E."/>
            <person name="Levesque R."/>
            <person name="Greer C."/>
            <person name="Whyte L.G."/>
        </authorList>
    </citation>
    <scope>NUCLEOTIDE SEQUENCE [LARGE SCALE GENOMIC DNA]</scope>
    <source>
        <strain evidence="2 3">S13Y</strain>
    </source>
</reference>
<evidence type="ECO:0000313" key="2">
    <source>
        <dbReference type="EMBL" id="TPG11157.1"/>
    </source>
</evidence>
<protein>
    <submittedName>
        <fullName evidence="2">DnrO protein</fullName>
    </submittedName>
</protein>
<organism evidence="2 3">
    <name type="scientific">Rhodanobacter glycinis</name>
    <dbReference type="NCBI Taxonomy" id="582702"/>
    <lineage>
        <taxon>Bacteria</taxon>
        <taxon>Pseudomonadati</taxon>
        <taxon>Pseudomonadota</taxon>
        <taxon>Gammaproteobacteria</taxon>
        <taxon>Lysobacterales</taxon>
        <taxon>Rhodanobacteraceae</taxon>
        <taxon>Rhodanobacter</taxon>
    </lineage>
</organism>
<keyword evidence="3" id="KW-1185">Reference proteome</keyword>
<dbReference type="Proteomes" id="UP000319486">
    <property type="component" value="Unassembled WGS sequence"/>
</dbReference>